<dbReference type="InterPro" id="IPR050815">
    <property type="entry name" value="TF_fung"/>
</dbReference>
<dbReference type="CDD" id="cd12148">
    <property type="entry name" value="fungal_TF_MHR"/>
    <property type="match status" value="1"/>
</dbReference>
<dbReference type="GO" id="GO:0008270">
    <property type="term" value="F:zinc ion binding"/>
    <property type="evidence" value="ECO:0007669"/>
    <property type="project" value="InterPro"/>
</dbReference>
<dbReference type="Pfam" id="PF04082">
    <property type="entry name" value="Fungal_trans"/>
    <property type="match status" value="1"/>
</dbReference>
<evidence type="ECO:0000313" key="9">
    <source>
        <dbReference type="Proteomes" id="UP001197093"/>
    </source>
</evidence>
<comment type="caution">
    <text evidence="8">The sequence shown here is derived from an EMBL/GenBank/DDBJ whole genome shotgun (WGS) entry which is preliminary data.</text>
</comment>
<keyword evidence="9" id="KW-1185">Reference proteome</keyword>
<dbReference type="PANTHER" id="PTHR47338">
    <property type="entry name" value="ZN(II)2CYS6 TRANSCRIPTION FACTOR (EUROFUNG)-RELATED"/>
    <property type="match status" value="1"/>
</dbReference>
<keyword evidence="3" id="KW-0805">Transcription regulation</keyword>
<proteinExistence type="predicted"/>
<keyword evidence="2" id="KW-0479">Metal-binding</keyword>
<gene>
    <name evidence="8" type="ORF">NEMBOFW57_000971</name>
</gene>
<organism evidence="8 9">
    <name type="scientific">Staphylotrichum longicolle</name>
    <dbReference type="NCBI Taxonomy" id="669026"/>
    <lineage>
        <taxon>Eukaryota</taxon>
        <taxon>Fungi</taxon>
        <taxon>Dikarya</taxon>
        <taxon>Ascomycota</taxon>
        <taxon>Pezizomycotina</taxon>
        <taxon>Sordariomycetes</taxon>
        <taxon>Sordariomycetidae</taxon>
        <taxon>Sordariales</taxon>
        <taxon>Chaetomiaceae</taxon>
        <taxon>Staphylotrichum</taxon>
    </lineage>
</organism>
<dbReference type="Proteomes" id="UP001197093">
    <property type="component" value="Unassembled WGS sequence"/>
</dbReference>
<evidence type="ECO:0000256" key="6">
    <source>
        <dbReference type="SAM" id="MobiDB-lite"/>
    </source>
</evidence>
<evidence type="ECO:0000256" key="1">
    <source>
        <dbReference type="ARBA" id="ARBA00004123"/>
    </source>
</evidence>
<reference evidence="8" key="1">
    <citation type="submission" date="2023-02" db="EMBL/GenBank/DDBJ databases">
        <authorList>
            <person name="Palmer J.M."/>
        </authorList>
    </citation>
    <scope>NUCLEOTIDE SEQUENCE</scope>
    <source>
        <strain evidence="8">FW57</strain>
    </source>
</reference>
<name>A0AAD4F177_9PEZI</name>
<dbReference type="GO" id="GO:0000981">
    <property type="term" value="F:DNA-binding transcription factor activity, RNA polymerase II-specific"/>
    <property type="evidence" value="ECO:0007669"/>
    <property type="project" value="InterPro"/>
</dbReference>
<dbReference type="SMART" id="SM00906">
    <property type="entry name" value="Fungal_trans"/>
    <property type="match status" value="1"/>
</dbReference>
<dbReference type="PANTHER" id="PTHR47338:SF10">
    <property type="entry name" value="TRANSCRIPTION FACTOR DOMAIN-CONTAINING PROTEIN-RELATED"/>
    <property type="match status" value="1"/>
</dbReference>
<feature type="region of interest" description="Disordered" evidence="6">
    <location>
        <begin position="641"/>
        <end position="677"/>
    </location>
</feature>
<evidence type="ECO:0000256" key="2">
    <source>
        <dbReference type="ARBA" id="ARBA00022723"/>
    </source>
</evidence>
<evidence type="ECO:0000259" key="7">
    <source>
        <dbReference type="SMART" id="SM00906"/>
    </source>
</evidence>
<comment type="subcellular location">
    <subcellularLocation>
        <location evidence="1">Nucleus</location>
    </subcellularLocation>
</comment>
<feature type="domain" description="Xylanolytic transcriptional activator regulatory" evidence="7">
    <location>
        <begin position="62"/>
        <end position="148"/>
    </location>
</feature>
<evidence type="ECO:0000256" key="3">
    <source>
        <dbReference type="ARBA" id="ARBA00023015"/>
    </source>
</evidence>
<dbReference type="GO" id="GO:0003677">
    <property type="term" value="F:DNA binding"/>
    <property type="evidence" value="ECO:0007669"/>
    <property type="project" value="InterPro"/>
</dbReference>
<dbReference type="EMBL" id="JAHCVI010000001">
    <property type="protein sequence ID" value="KAG7290964.1"/>
    <property type="molecule type" value="Genomic_DNA"/>
</dbReference>
<protein>
    <recommendedName>
        <fullName evidence="7">Xylanolytic transcriptional activator regulatory domain-containing protein</fullName>
    </recommendedName>
</protein>
<evidence type="ECO:0000256" key="4">
    <source>
        <dbReference type="ARBA" id="ARBA00023163"/>
    </source>
</evidence>
<dbReference type="GO" id="GO:0006351">
    <property type="term" value="P:DNA-templated transcription"/>
    <property type="evidence" value="ECO:0007669"/>
    <property type="project" value="InterPro"/>
</dbReference>
<accession>A0AAD4F177</accession>
<keyword evidence="5" id="KW-0539">Nucleus</keyword>
<dbReference type="AlphaFoldDB" id="A0AAD4F177"/>
<dbReference type="GO" id="GO:0005634">
    <property type="term" value="C:nucleus"/>
    <property type="evidence" value="ECO:0007669"/>
    <property type="project" value="UniProtKB-SubCell"/>
</dbReference>
<dbReference type="InterPro" id="IPR007219">
    <property type="entry name" value="XnlR_reg_dom"/>
</dbReference>
<evidence type="ECO:0000256" key="5">
    <source>
        <dbReference type="ARBA" id="ARBA00023242"/>
    </source>
</evidence>
<feature type="compositionally biased region" description="Low complexity" evidence="6">
    <location>
        <begin position="644"/>
        <end position="653"/>
    </location>
</feature>
<feature type="region of interest" description="Disordered" evidence="6">
    <location>
        <begin position="438"/>
        <end position="474"/>
    </location>
</feature>
<evidence type="ECO:0000313" key="8">
    <source>
        <dbReference type="EMBL" id="KAG7290964.1"/>
    </source>
</evidence>
<feature type="compositionally biased region" description="Gly residues" evidence="6">
    <location>
        <begin position="654"/>
        <end position="677"/>
    </location>
</feature>
<sequence length="677" mass="72466">MHPRYGCYHDALYRRARQYLESDELKVGNIPGHGEHFITIGHAQAWTLLATDEARRLLFTRASMSSARSVRLAGMMGLHRLDSTLSDDELPMPPMIAPPRSWAELEERRRLFWGGFCIDSYASISAGWPTLIDVDQITTHLPAPEDAFTTGVEEKTSTLGEAFRGSGYSGFAGNVIICHIFTRLMKHAHRPMPGDCPEDPEFGPFWKRHRELDNLLSNAFMFMPERFRLPGNARDPVAVQANLNLHGAVICLHIAARERADKFKLASLGQASRTRALTAAQEIIDIMKTSTHTKTTHKGPLMALSLYFAASVYVAQAKDSPDEFDKTNLELIIGFMNAIGHQHIITHSYLNQLLLDCKRNGISISVENLPDADIPSESRGHGIPLVARASTSRHTKMQPPLPGRLPLGAPQGTIQYSTSIAIPYFPCANYIGPFPEAEAPEGPASKRMRTSAKPSPQAPPARPPNAGIFGPSVWPAGQRRETFVDPAPDVFEYTGDGWSYSTKFMTATATTTTTLPHRTGSPAILASRGMPGAASSAMPNFTGFSMPGSATTPFPQMPSAPPLPDLGSLVGFGMGMASAMNTSPDTANADSLDPEALRDLNIFEHLGEWGVADPEGFYAMLVDGAGDDFGTSQESMDPWAQLNSAAGGSSSAAGGTGGGGTWGTGGGGGGGAGSGSG</sequence>
<keyword evidence="4" id="KW-0804">Transcription</keyword>